<dbReference type="PANTHER" id="PTHR43479:SF11">
    <property type="entry name" value="ACREF_ENVCD OPERON REPRESSOR-RELATED"/>
    <property type="match status" value="1"/>
</dbReference>
<dbReference type="InterPro" id="IPR050624">
    <property type="entry name" value="HTH-type_Tx_Regulator"/>
</dbReference>
<dbReference type="EMBL" id="LGSS01000014">
    <property type="protein sequence ID" value="KNF07624.1"/>
    <property type="molecule type" value="Genomic_DNA"/>
</dbReference>
<dbReference type="AlphaFoldDB" id="A0A0L0W7V4"/>
<evidence type="ECO:0000313" key="5">
    <source>
        <dbReference type="Proteomes" id="UP000037267"/>
    </source>
</evidence>
<dbReference type="RefSeq" id="WP_050356061.1">
    <property type="nucleotide sequence ID" value="NZ_LGSS01000014.1"/>
</dbReference>
<organism evidence="4 5">
    <name type="scientific">Gottschalkia purinilytica</name>
    <name type="common">Clostridium purinilyticum</name>
    <dbReference type="NCBI Taxonomy" id="1503"/>
    <lineage>
        <taxon>Bacteria</taxon>
        <taxon>Bacillati</taxon>
        <taxon>Bacillota</taxon>
        <taxon>Tissierellia</taxon>
        <taxon>Tissierellales</taxon>
        <taxon>Gottschalkiaceae</taxon>
        <taxon>Gottschalkia</taxon>
    </lineage>
</organism>
<proteinExistence type="predicted"/>
<dbReference type="STRING" id="1503.CLPU_14c00420"/>
<name>A0A0L0W7V4_GOTPU</name>
<dbReference type="Proteomes" id="UP000037267">
    <property type="component" value="Unassembled WGS sequence"/>
</dbReference>
<dbReference type="PANTHER" id="PTHR43479">
    <property type="entry name" value="ACREF/ENVCD OPERON REPRESSOR-RELATED"/>
    <property type="match status" value="1"/>
</dbReference>
<dbReference type="PRINTS" id="PR00455">
    <property type="entry name" value="HTHTETR"/>
</dbReference>
<dbReference type="Gene3D" id="1.10.357.10">
    <property type="entry name" value="Tetracycline Repressor, domain 2"/>
    <property type="match status" value="1"/>
</dbReference>
<feature type="domain" description="HTH tetR-type" evidence="3">
    <location>
        <begin position="6"/>
        <end position="66"/>
    </location>
</feature>
<evidence type="ECO:0000256" key="2">
    <source>
        <dbReference type="PROSITE-ProRule" id="PRU00335"/>
    </source>
</evidence>
<dbReference type="PATRIC" id="fig|1503.3.peg.505"/>
<evidence type="ECO:0000256" key="1">
    <source>
        <dbReference type="ARBA" id="ARBA00023125"/>
    </source>
</evidence>
<keyword evidence="1 2" id="KW-0238">DNA-binding</keyword>
<gene>
    <name evidence="4" type="ORF">CLPU_14c00420</name>
</gene>
<evidence type="ECO:0000313" key="4">
    <source>
        <dbReference type="EMBL" id="KNF07624.1"/>
    </source>
</evidence>
<feature type="DNA-binding region" description="H-T-H motif" evidence="2">
    <location>
        <begin position="29"/>
        <end position="48"/>
    </location>
</feature>
<dbReference type="SUPFAM" id="SSF46689">
    <property type="entry name" value="Homeodomain-like"/>
    <property type="match status" value="1"/>
</dbReference>
<evidence type="ECO:0000259" key="3">
    <source>
        <dbReference type="PROSITE" id="PS50977"/>
    </source>
</evidence>
<accession>A0A0L0W7V4</accession>
<dbReference type="InterPro" id="IPR001647">
    <property type="entry name" value="HTH_TetR"/>
</dbReference>
<dbReference type="OrthoDB" id="9785164at2"/>
<dbReference type="InterPro" id="IPR009057">
    <property type="entry name" value="Homeodomain-like_sf"/>
</dbReference>
<dbReference type="Pfam" id="PF00440">
    <property type="entry name" value="TetR_N"/>
    <property type="match status" value="1"/>
</dbReference>
<keyword evidence="5" id="KW-1185">Reference proteome</keyword>
<dbReference type="PROSITE" id="PS50977">
    <property type="entry name" value="HTH_TETR_2"/>
    <property type="match status" value="1"/>
</dbReference>
<protein>
    <submittedName>
        <fullName evidence="4">Transcriptional regulator, TetR family</fullName>
    </submittedName>
</protein>
<dbReference type="GO" id="GO:0003677">
    <property type="term" value="F:DNA binding"/>
    <property type="evidence" value="ECO:0007669"/>
    <property type="project" value="UniProtKB-UniRule"/>
</dbReference>
<dbReference type="SUPFAM" id="SSF48498">
    <property type="entry name" value="Tetracyclin repressor-like, C-terminal domain"/>
    <property type="match status" value="1"/>
</dbReference>
<dbReference type="InterPro" id="IPR036271">
    <property type="entry name" value="Tet_transcr_reg_TetR-rel_C_sf"/>
</dbReference>
<reference evidence="5" key="1">
    <citation type="submission" date="2015-07" db="EMBL/GenBank/DDBJ databases">
        <title>Draft genome sequence of the purine-degrading Gottschalkia purinilyticum DSM 1384 (formerly Clostridium purinilyticum).</title>
        <authorList>
            <person name="Poehlein A."/>
            <person name="Schiel-Bengelsdorf B."/>
            <person name="Bengelsdorf F.R."/>
            <person name="Daniel R."/>
            <person name="Duerre P."/>
        </authorList>
    </citation>
    <scope>NUCLEOTIDE SEQUENCE [LARGE SCALE GENOMIC DNA]</scope>
    <source>
        <strain evidence="5">DSM 1384</strain>
    </source>
</reference>
<sequence length="203" mass="24038">MKEKSFERKTELLEAALDEFITKNYEDASLNNIIRNAKISKGTFYYHFQDKQALYLFLLESSVRTKWEFVSKRINEYPEAYEGKDIFEKFKMQARIGAEFAIAFPKFHRLSKMFTKEKGNKIYDIAKGILGSDTEKLLEEMIDKAIENGDFKKEFSKDFIVKTVSYLFIHFDEIFYTKEDFELEKMIENLDNYVDFMKGGLGK</sequence>
<comment type="caution">
    <text evidence="4">The sequence shown here is derived from an EMBL/GenBank/DDBJ whole genome shotgun (WGS) entry which is preliminary data.</text>
</comment>